<dbReference type="Proteomes" id="UP000277294">
    <property type="component" value="Unassembled WGS sequence"/>
</dbReference>
<name>A0A3P4B1X6_9BURK</name>
<dbReference type="PROSITE" id="PS51197">
    <property type="entry name" value="HTH_RRF2_2"/>
    <property type="match status" value="1"/>
</dbReference>
<gene>
    <name evidence="2" type="primary">nsrR</name>
    <name evidence="2" type="ORF">PIGHUM_01721</name>
</gene>
<dbReference type="OrthoDB" id="9795923at2"/>
<keyword evidence="1" id="KW-0238">DNA-binding</keyword>
<proteinExistence type="predicted"/>
<accession>A0A3P4B1X6</accession>
<dbReference type="GO" id="GO:0005829">
    <property type="term" value="C:cytosol"/>
    <property type="evidence" value="ECO:0007669"/>
    <property type="project" value="TreeGrafter"/>
</dbReference>
<dbReference type="Gene3D" id="1.10.10.10">
    <property type="entry name" value="Winged helix-like DNA-binding domain superfamily/Winged helix DNA-binding domain"/>
    <property type="match status" value="1"/>
</dbReference>
<dbReference type="EMBL" id="UWPJ01000015">
    <property type="protein sequence ID" value="VCU69658.1"/>
    <property type="molecule type" value="Genomic_DNA"/>
</dbReference>
<dbReference type="AlphaFoldDB" id="A0A3P4B1X6"/>
<sequence length="148" mass="15953">MRLTIHSDYALRLLMYVGGRPDRLCTIAEIAAAHGISEAHLMKVTHRLGQLGYLETLRGKGGGMRLAKPPEAVRLGALVGRLEPDFHLVECHAPGGRCTLAGHCRLTGILGDALKLFLGHLDRYTLADLLAPGADLRAFIPVSLEVSP</sequence>
<dbReference type="InterPro" id="IPR000944">
    <property type="entry name" value="Tscrpt_reg_Rrf2"/>
</dbReference>
<dbReference type="Pfam" id="PF02082">
    <property type="entry name" value="Rrf2"/>
    <property type="match status" value="1"/>
</dbReference>
<dbReference type="GO" id="GO:0003700">
    <property type="term" value="F:DNA-binding transcription factor activity"/>
    <property type="evidence" value="ECO:0007669"/>
    <property type="project" value="TreeGrafter"/>
</dbReference>
<keyword evidence="3" id="KW-1185">Reference proteome</keyword>
<organism evidence="2 3">
    <name type="scientific">Pigmentiphaga humi</name>
    <dbReference type="NCBI Taxonomy" id="2478468"/>
    <lineage>
        <taxon>Bacteria</taxon>
        <taxon>Pseudomonadati</taxon>
        <taxon>Pseudomonadota</taxon>
        <taxon>Betaproteobacteria</taxon>
        <taxon>Burkholderiales</taxon>
        <taxon>Alcaligenaceae</taxon>
        <taxon>Pigmentiphaga</taxon>
    </lineage>
</organism>
<evidence type="ECO:0000313" key="2">
    <source>
        <dbReference type="EMBL" id="VCU69658.1"/>
    </source>
</evidence>
<dbReference type="SUPFAM" id="SSF46785">
    <property type="entry name" value="Winged helix' DNA-binding domain"/>
    <property type="match status" value="1"/>
</dbReference>
<dbReference type="InterPro" id="IPR036388">
    <property type="entry name" value="WH-like_DNA-bd_sf"/>
</dbReference>
<protein>
    <submittedName>
        <fullName evidence="2">HTH-type transcriptional repressor NsrR</fullName>
    </submittedName>
</protein>
<evidence type="ECO:0000313" key="3">
    <source>
        <dbReference type="Proteomes" id="UP000277294"/>
    </source>
</evidence>
<reference evidence="2 3" key="1">
    <citation type="submission" date="2018-10" db="EMBL/GenBank/DDBJ databases">
        <authorList>
            <person name="Criscuolo A."/>
        </authorList>
    </citation>
    <scope>NUCLEOTIDE SEQUENCE [LARGE SCALE GENOMIC DNA]</scope>
    <source>
        <strain evidence="2">DnA1</strain>
    </source>
</reference>
<dbReference type="RefSeq" id="WP_124079175.1">
    <property type="nucleotide sequence ID" value="NZ_UWPJ01000015.1"/>
</dbReference>
<dbReference type="PANTHER" id="PTHR33221">
    <property type="entry name" value="WINGED HELIX-TURN-HELIX TRANSCRIPTIONAL REGULATOR, RRF2 FAMILY"/>
    <property type="match status" value="1"/>
</dbReference>
<dbReference type="PANTHER" id="PTHR33221:SF4">
    <property type="entry name" value="HTH-TYPE TRANSCRIPTIONAL REPRESSOR NSRR"/>
    <property type="match status" value="1"/>
</dbReference>
<evidence type="ECO:0000256" key="1">
    <source>
        <dbReference type="ARBA" id="ARBA00023125"/>
    </source>
</evidence>
<dbReference type="NCBIfam" id="TIGR00738">
    <property type="entry name" value="rrf2_super"/>
    <property type="match status" value="1"/>
</dbReference>
<dbReference type="GO" id="GO:0003677">
    <property type="term" value="F:DNA binding"/>
    <property type="evidence" value="ECO:0007669"/>
    <property type="project" value="UniProtKB-KW"/>
</dbReference>
<dbReference type="InterPro" id="IPR036390">
    <property type="entry name" value="WH_DNA-bd_sf"/>
</dbReference>